<keyword evidence="3" id="KW-1185">Reference proteome</keyword>
<organism evidence="2 3">
    <name type="scientific">Roseofilum acuticapitatum BLCC-M154</name>
    <dbReference type="NCBI Taxonomy" id="3022444"/>
    <lineage>
        <taxon>Bacteria</taxon>
        <taxon>Bacillati</taxon>
        <taxon>Cyanobacteriota</taxon>
        <taxon>Cyanophyceae</taxon>
        <taxon>Desertifilales</taxon>
        <taxon>Desertifilaceae</taxon>
        <taxon>Roseofilum</taxon>
        <taxon>Roseofilum acuticapitatum</taxon>
    </lineage>
</organism>
<dbReference type="InterPro" id="IPR013978">
    <property type="entry name" value="MEKHLA"/>
</dbReference>
<sequence>MDFPWQEQTVIDQTQLILTSYQHWFGSPLLNPEQAPIELAQELFEAPFVIFSHGTQSDPLYNYGNHQGLMLWELSWEDLIQTPSRSTTEPMGQEDRNKLLADTSKKGYAKGYSGVRISSTGKRILIEDFMLWNLIDQYQNYKGQAAMFSEYHFL</sequence>
<evidence type="ECO:0000313" key="2">
    <source>
        <dbReference type="EMBL" id="MDJ1168150.1"/>
    </source>
</evidence>
<accession>A0ABT7AMN5</accession>
<name>A0ABT7AMN5_9CYAN</name>
<dbReference type="Proteomes" id="UP001235303">
    <property type="component" value="Unassembled WGS sequence"/>
</dbReference>
<protein>
    <submittedName>
        <fullName evidence="2">MEKHLA domain-containing protein</fullName>
    </submittedName>
</protein>
<dbReference type="RefSeq" id="WP_283751917.1">
    <property type="nucleotide sequence ID" value="NZ_JAQOSP010000006.1"/>
</dbReference>
<evidence type="ECO:0000259" key="1">
    <source>
        <dbReference type="Pfam" id="PF08670"/>
    </source>
</evidence>
<gene>
    <name evidence="2" type="ORF">PMG71_01760</name>
</gene>
<evidence type="ECO:0000313" key="3">
    <source>
        <dbReference type="Proteomes" id="UP001235303"/>
    </source>
</evidence>
<proteinExistence type="predicted"/>
<comment type="caution">
    <text evidence="2">The sequence shown here is derived from an EMBL/GenBank/DDBJ whole genome shotgun (WGS) entry which is preliminary data.</text>
</comment>
<dbReference type="EMBL" id="JAQOSP010000006">
    <property type="protein sequence ID" value="MDJ1168150.1"/>
    <property type="molecule type" value="Genomic_DNA"/>
</dbReference>
<feature type="domain" description="MEKHLA" evidence="1">
    <location>
        <begin position="13"/>
        <end position="153"/>
    </location>
</feature>
<reference evidence="2 3" key="1">
    <citation type="submission" date="2023-01" db="EMBL/GenBank/DDBJ databases">
        <title>Novel diversity within Roseofilum (Cyanobacteria; Desertifilaceae) from marine benthic mats with descriptions of four novel species.</title>
        <authorList>
            <person name="Wang Y."/>
            <person name="Berthold D.E."/>
            <person name="Hu J."/>
            <person name="Lefler F.W."/>
            <person name="Laughinghouse H.D. IV."/>
        </authorList>
    </citation>
    <scope>NUCLEOTIDE SEQUENCE [LARGE SCALE GENOMIC DNA]</scope>
    <source>
        <strain evidence="2 3">BLCC-M154</strain>
    </source>
</reference>
<dbReference type="Pfam" id="PF08670">
    <property type="entry name" value="MEKHLA"/>
    <property type="match status" value="1"/>
</dbReference>